<evidence type="ECO:0000313" key="2">
    <source>
        <dbReference type="EMBL" id="QDS86368.1"/>
    </source>
</evidence>
<dbReference type="Pfam" id="PF05991">
    <property type="entry name" value="NYN_YacP"/>
    <property type="match status" value="1"/>
</dbReference>
<dbReference type="AlphaFoldDB" id="A0A517LUS5"/>
<feature type="compositionally biased region" description="Pro residues" evidence="1">
    <location>
        <begin position="191"/>
        <end position="202"/>
    </location>
</feature>
<keyword evidence="3" id="KW-1185">Reference proteome</keyword>
<dbReference type="PANTHER" id="PTHR34547:SF1">
    <property type="entry name" value="YACP-LIKE NYN DOMAIN PROTEIN"/>
    <property type="match status" value="1"/>
</dbReference>
<evidence type="ECO:0000256" key="1">
    <source>
        <dbReference type="SAM" id="MobiDB-lite"/>
    </source>
</evidence>
<dbReference type="KEGG" id="ruv:EC9_05290"/>
<reference evidence="2 3" key="1">
    <citation type="submission" date="2019-02" db="EMBL/GenBank/DDBJ databases">
        <title>Deep-cultivation of Planctomycetes and their phenomic and genomic characterization uncovers novel biology.</title>
        <authorList>
            <person name="Wiegand S."/>
            <person name="Jogler M."/>
            <person name="Boedeker C."/>
            <person name="Pinto D."/>
            <person name="Vollmers J."/>
            <person name="Rivas-Marin E."/>
            <person name="Kohn T."/>
            <person name="Peeters S.H."/>
            <person name="Heuer A."/>
            <person name="Rast P."/>
            <person name="Oberbeckmann S."/>
            <person name="Bunk B."/>
            <person name="Jeske O."/>
            <person name="Meyerdierks A."/>
            <person name="Storesund J.E."/>
            <person name="Kallscheuer N."/>
            <person name="Luecker S."/>
            <person name="Lage O.M."/>
            <person name="Pohl T."/>
            <person name="Merkel B.J."/>
            <person name="Hornburger P."/>
            <person name="Mueller R.-W."/>
            <person name="Bruemmer F."/>
            <person name="Labrenz M."/>
            <person name="Spormann A.M."/>
            <person name="Op den Camp H."/>
            <person name="Overmann J."/>
            <person name="Amann R."/>
            <person name="Jetten M.S.M."/>
            <person name="Mascher T."/>
            <person name="Medema M.H."/>
            <person name="Devos D.P."/>
            <person name="Kaster A.-K."/>
            <person name="Ovreas L."/>
            <person name="Rohde M."/>
            <person name="Galperin M.Y."/>
            <person name="Jogler C."/>
        </authorList>
    </citation>
    <scope>NUCLEOTIDE SEQUENCE [LARGE SCALE GENOMIC DNA]</scope>
    <source>
        <strain evidence="2 3">EC9</strain>
    </source>
</reference>
<dbReference type="Proteomes" id="UP000319557">
    <property type="component" value="Chromosome"/>
</dbReference>
<feature type="compositionally biased region" description="Basic and acidic residues" evidence="1">
    <location>
        <begin position="238"/>
        <end position="248"/>
    </location>
</feature>
<dbReference type="InterPro" id="IPR010298">
    <property type="entry name" value="YacP-like"/>
</dbReference>
<feature type="region of interest" description="Disordered" evidence="1">
    <location>
        <begin position="136"/>
        <end position="163"/>
    </location>
</feature>
<protein>
    <submittedName>
        <fullName evidence="2">YacP-like NYN domain protein</fullName>
    </submittedName>
</protein>
<gene>
    <name evidence="2" type="ORF">EC9_05290</name>
</gene>
<proteinExistence type="predicted"/>
<dbReference type="EMBL" id="CP036261">
    <property type="protein sequence ID" value="QDS86368.1"/>
    <property type="molecule type" value="Genomic_DNA"/>
</dbReference>
<sequence length="266" mass="29866">MRLLIDGYNLLHKSDLMGTGHGAAWLERARQRLIDTIAAYLEPQDLPQTTIVFDRHSGKQIDAHQVDSSGIQILYAVDHPEADDLIEDLIAKSSHPKQLTVVSSDHRLQKAIDRRGGKSVDADIWYERLLAGQVTTGAKKNKQGRGNRQAKRGKSHKPDSPLTDEQLARWLDRFNADAIQDELSSLAEEPSPIPKPRPPALPQPKAKPAKKATKQKTQPKPPKKPAPPRSKKKQPATKPDDLSKRKLQQENYNPFPEGYTDDLWDE</sequence>
<evidence type="ECO:0000313" key="3">
    <source>
        <dbReference type="Proteomes" id="UP000319557"/>
    </source>
</evidence>
<name>A0A517LUS5_9BACT</name>
<accession>A0A517LUS5</accession>
<feature type="compositionally biased region" description="Basic residues" evidence="1">
    <location>
        <begin position="139"/>
        <end position="155"/>
    </location>
</feature>
<organism evidence="2 3">
    <name type="scientific">Rosistilla ulvae</name>
    <dbReference type="NCBI Taxonomy" id="1930277"/>
    <lineage>
        <taxon>Bacteria</taxon>
        <taxon>Pseudomonadati</taxon>
        <taxon>Planctomycetota</taxon>
        <taxon>Planctomycetia</taxon>
        <taxon>Pirellulales</taxon>
        <taxon>Pirellulaceae</taxon>
        <taxon>Rosistilla</taxon>
    </lineage>
</organism>
<dbReference type="OrthoDB" id="286832at2"/>
<feature type="region of interest" description="Disordered" evidence="1">
    <location>
        <begin position="186"/>
        <end position="266"/>
    </location>
</feature>
<dbReference type="PANTHER" id="PTHR34547">
    <property type="entry name" value="YACP-LIKE NYN DOMAIN PROTEIN"/>
    <property type="match status" value="1"/>
</dbReference>
<dbReference type="RefSeq" id="WP_145342096.1">
    <property type="nucleotide sequence ID" value="NZ_CP036261.1"/>
</dbReference>